<dbReference type="InterPro" id="IPR002048">
    <property type="entry name" value="EF_hand_dom"/>
</dbReference>
<evidence type="ECO:0000259" key="5">
    <source>
        <dbReference type="PROSITE" id="PS50222"/>
    </source>
</evidence>
<dbReference type="InterPro" id="IPR052110">
    <property type="entry name" value="MCFD2-like"/>
</dbReference>
<dbReference type="PROSITE" id="PS00018">
    <property type="entry name" value="EF_HAND_1"/>
    <property type="match status" value="2"/>
</dbReference>
<dbReference type="Proteomes" id="UP000827092">
    <property type="component" value="Unassembled WGS sequence"/>
</dbReference>
<reference evidence="6 7" key="1">
    <citation type="journal article" date="2022" name="Nat. Ecol. Evol.">
        <title>A masculinizing supergene underlies an exaggerated male reproductive morph in a spider.</title>
        <authorList>
            <person name="Hendrickx F."/>
            <person name="De Corte Z."/>
            <person name="Sonet G."/>
            <person name="Van Belleghem S.M."/>
            <person name="Kostlbacher S."/>
            <person name="Vangestel C."/>
        </authorList>
    </citation>
    <scope>NUCLEOTIDE SEQUENCE [LARGE SCALE GENOMIC DNA]</scope>
    <source>
        <strain evidence="6">W744_W776</strain>
    </source>
</reference>
<evidence type="ECO:0000313" key="7">
    <source>
        <dbReference type="Proteomes" id="UP000827092"/>
    </source>
</evidence>
<dbReference type="PROSITE" id="PS50222">
    <property type="entry name" value="EF_HAND_2"/>
    <property type="match status" value="1"/>
</dbReference>
<keyword evidence="7" id="KW-1185">Reference proteome</keyword>
<protein>
    <recommendedName>
        <fullName evidence="5">EF-hand domain-containing protein</fullName>
    </recommendedName>
</protein>
<keyword evidence="1 4" id="KW-0732">Signal</keyword>
<feature type="domain" description="EF-hand" evidence="5">
    <location>
        <begin position="96"/>
        <end position="131"/>
    </location>
</feature>
<accession>A0AAV6VAD9</accession>
<gene>
    <name evidence="6" type="ORF">JTE90_009731</name>
</gene>
<dbReference type="AlphaFoldDB" id="A0AAV6VAD9"/>
<proteinExistence type="predicted"/>
<feature type="signal peptide" evidence="4">
    <location>
        <begin position="1"/>
        <end position="16"/>
    </location>
</feature>
<keyword evidence="3" id="KW-0106">Calcium</keyword>
<keyword evidence="2" id="KW-0677">Repeat</keyword>
<evidence type="ECO:0000256" key="3">
    <source>
        <dbReference type="ARBA" id="ARBA00022837"/>
    </source>
</evidence>
<dbReference type="PANTHER" id="PTHR23104:SF1">
    <property type="entry name" value="EF-HAND DOMAIN-CONTAINING PROTEIN"/>
    <property type="match status" value="1"/>
</dbReference>
<comment type="caution">
    <text evidence="6">The sequence shown here is derived from an EMBL/GenBank/DDBJ whole genome shotgun (WGS) entry which is preliminary data.</text>
</comment>
<evidence type="ECO:0000256" key="4">
    <source>
        <dbReference type="SAM" id="SignalP"/>
    </source>
</evidence>
<sequence length="134" mass="15354">MDLVLLFILCVPFAQGRVGTGKKIIVDKEHLKHDFLSIFGTWATVFSDAEMDFRYFEAHDYDGNRKLDGLELFAALGHDSNHSHEDAGEEALVPEDIEKLVDDIFEDHDNNNDGFLSYKEFLNVERNYLDIGKD</sequence>
<dbReference type="PANTHER" id="PTHR23104">
    <property type="entry name" value="MULTIPLE COAGULATION FACTOR DEFICIENCY PROTEIN 2 NEURAL STEM CELL DERIVED NEURONAL SURVIVAL PROTEIN"/>
    <property type="match status" value="1"/>
</dbReference>
<dbReference type="Gene3D" id="1.10.238.10">
    <property type="entry name" value="EF-hand"/>
    <property type="match status" value="1"/>
</dbReference>
<feature type="chain" id="PRO_5043484864" description="EF-hand domain-containing protein" evidence="4">
    <location>
        <begin position="17"/>
        <end position="134"/>
    </location>
</feature>
<dbReference type="InterPro" id="IPR018247">
    <property type="entry name" value="EF_Hand_1_Ca_BS"/>
</dbReference>
<dbReference type="EMBL" id="JAFNEN010000136">
    <property type="protein sequence ID" value="KAG8192708.1"/>
    <property type="molecule type" value="Genomic_DNA"/>
</dbReference>
<evidence type="ECO:0000256" key="1">
    <source>
        <dbReference type="ARBA" id="ARBA00022729"/>
    </source>
</evidence>
<dbReference type="InterPro" id="IPR011992">
    <property type="entry name" value="EF-hand-dom_pair"/>
</dbReference>
<evidence type="ECO:0000313" key="6">
    <source>
        <dbReference type="EMBL" id="KAG8192708.1"/>
    </source>
</evidence>
<name>A0AAV6VAD9_9ARAC</name>
<evidence type="ECO:0000256" key="2">
    <source>
        <dbReference type="ARBA" id="ARBA00022737"/>
    </source>
</evidence>
<dbReference type="GO" id="GO:0005509">
    <property type="term" value="F:calcium ion binding"/>
    <property type="evidence" value="ECO:0007669"/>
    <property type="project" value="InterPro"/>
</dbReference>
<dbReference type="SUPFAM" id="SSF47473">
    <property type="entry name" value="EF-hand"/>
    <property type="match status" value="1"/>
</dbReference>
<organism evidence="6 7">
    <name type="scientific">Oedothorax gibbosus</name>
    <dbReference type="NCBI Taxonomy" id="931172"/>
    <lineage>
        <taxon>Eukaryota</taxon>
        <taxon>Metazoa</taxon>
        <taxon>Ecdysozoa</taxon>
        <taxon>Arthropoda</taxon>
        <taxon>Chelicerata</taxon>
        <taxon>Arachnida</taxon>
        <taxon>Araneae</taxon>
        <taxon>Araneomorphae</taxon>
        <taxon>Entelegynae</taxon>
        <taxon>Araneoidea</taxon>
        <taxon>Linyphiidae</taxon>
        <taxon>Erigoninae</taxon>
        <taxon>Oedothorax</taxon>
    </lineage>
</organism>